<evidence type="ECO:0000259" key="1">
    <source>
        <dbReference type="Pfam" id="PF01636"/>
    </source>
</evidence>
<dbReference type="Proteomes" id="UP000188235">
    <property type="component" value="Chromosome"/>
</dbReference>
<evidence type="ECO:0000313" key="2">
    <source>
        <dbReference type="EMBL" id="AQP52095.1"/>
    </source>
</evidence>
<dbReference type="STRING" id="399497.BW733_15975"/>
<keyword evidence="3" id="KW-1185">Reference proteome</keyword>
<gene>
    <name evidence="2" type="ORF">BW733_15975</name>
</gene>
<feature type="domain" description="Aminoglycoside phosphotransferase" evidence="1">
    <location>
        <begin position="197"/>
        <end position="352"/>
    </location>
</feature>
<dbReference type="KEGG" id="tfa:BW733_15975"/>
<name>A0A1Q2D1F6_9ACTN</name>
<evidence type="ECO:0000313" key="3">
    <source>
        <dbReference type="Proteomes" id="UP000188235"/>
    </source>
</evidence>
<dbReference type="RefSeq" id="WP_077351992.1">
    <property type="nucleotide sequence ID" value="NZ_CP019607.1"/>
</dbReference>
<dbReference type="InterPro" id="IPR011009">
    <property type="entry name" value="Kinase-like_dom_sf"/>
</dbReference>
<proteinExistence type="predicted"/>
<protein>
    <recommendedName>
        <fullName evidence="1">Aminoglycoside phosphotransferase domain-containing protein</fullName>
    </recommendedName>
</protein>
<accession>A0A1Q2D1F6</accession>
<dbReference type="Pfam" id="PF01636">
    <property type="entry name" value="APH"/>
    <property type="match status" value="1"/>
</dbReference>
<dbReference type="Gene3D" id="3.90.1200.10">
    <property type="match status" value="1"/>
</dbReference>
<dbReference type="EMBL" id="CP019607">
    <property type="protein sequence ID" value="AQP52095.1"/>
    <property type="molecule type" value="Genomic_DNA"/>
</dbReference>
<dbReference type="AlphaFoldDB" id="A0A1Q2D1F6"/>
<dbReference type="SUPFAM" id="SSF56112">
    <property type="entry name" value="Protein kinase-like (PK-like)"/>
    <property type="match status" value="1"/>
</dbReference>
<dbReference type="OrthoDB" id="3787729at2"/>
<sequence>MSGGDLTQTLWDLAISQRWFSGRSGRPLRVDLGDWAAEPTPSTPGLRPGFLVVGFDDGHEETYLIPLLWPLDGDPSDATDDAGILLDLLRADAPGFERLAEIPDDLPARRFTGEQSNTSIFYGEALLAKVFRRIEPGSNIDVELHRELRGSAVVAELYGSWNVDGTDLAVFLEALHEPTDGYDLACRFASEGRDFSEHATALGSALGTVHRILAEKLGTGSVPGADIAAGFRSRLETVASEFAELRPFVPAAERVFDEVADAQVEVQRVHGDCHLGQVLLTGGHWIYVDFEGEPLKSLEERRRPDSPLRDVAGMLRSFGYARAAGDADDDWLTACRRAFLTGYGLDPDRTEPLLAGYETDKAGYEVAYEARYRPHLIRVPLDFLSTLPEGA</sequence>
<organism evidence="2 3">
    <name type="scientific">Tessaracoccus flavescens</name>
    <dbReference type="NCBI Taxonomy" id="399497"/>
    <lineage>
        <taxon>Bacteria</taxon>
        <taxon>Bacillati</taxon>
        <taxon>Actinomycetota</taxon>
        <taxon>Actinomycetes</taxon>
        <taxon>Propionibacteriales</taxon>
        <taxon>Propionibacteriaceae</taxon>
        <taxon>Tessaracoccus</taxon>
    </lineage>
</organism>
<dbReference type="InterPro" id="IPR002575">
    <property type="entry name" value="Aminoglycoside_PTrfase"/>
</dbReference>
<reference evidence="2 3" key="1">
    <citation type="journal article" date="2008" name="Int. J. Syst. Evol. Microbiol.">
        <title>Tessaracoccus flavescens sp. nov., isolated from marine sediment.</title>
        <authorList>
            <person name="Lee D.W."/>
            <person name="Lee S.D."/>
        </authorList>
    </citation>
    <scope>NUCLEOTIDE SEQUENCE [LARGE SCALE GENOMIC DNA]</scope>
    <source>
        <strain evidence="2 3">SST-39T</strain>
    </source>
</reference>